<dbReference type="Gramene" id="ESW14972">
    <property type="protein sequence ID" value="ESW14972"/>
    <property type="gene ID" value="PHAVU_007G033400g"/>
</dbReference>
<feature type="transmembrane region" description="Helical" evidence="1">
    <location>
        <begin position="12"/>
        <end position="30"/>
    </location>
</feature>
<protein>
    <submittedName>
        <fullName evidence="2">Uncharacterized protein</fullName>
    </submittedName>
</protein>
<proteinExistence type="predicted"/>
<gene>
    <name evidence="2" type="ORF">PHAVU_007G033400g</name>
</gene>
<keyword evidence="3" id="KW-1185">Reference proteome</keyword>
<sequence>MRQKLGRVQLQSFCVVLFPSFIISFCAYLRKCPSALHHRGLRRSEHLSPPHLEVRKTQS</sequence>
<keyword evidence="1" id="KW-0472">Membrane</keyword>
<dbReference type="OMA" id="CAYLRKC"/>
<evidence type="ECO:0000256" key="1">
    <source>
        <dbReference type="SAM" id="Phobius"/>
    </source>
</evidence>
<keyword evidence="1" id="KW-1133">Transmembrane helix</keyword>
<dbReference type="AlphaFoldDB" id="V7BAQ9"/>
<evidence type="ECO:0000313" key="3">
    <source>
        <dbReference type="Proteomes" id="UP000000226"/>
    </source>
</evidence>
<dbReference type="Proteomes" id="UP000000226">
    <property type="component" value="Chromosome 7"/>
</dbReference>
<accession>V7BAQ9</accession>
<evidence type="ECO:0000313" key="2">
    <source>
        <dbReference type="EMBL" id="ESW14972.1"/>
    </source>
</evidence>
<keyword evidence="1" id="KW-0812">Transmembrane</keyword>
<name>V7BAQ9_PHAVU</name>
<organism evidence="2 3">
    <name type="scientific">Phaseolus vulgaris</name>
    <name type="common">Kidney bean</name>
    <name type="synonym">French bean</name>
    <dbReference type="NCBI Taxonomy" id="3885"/>
    <lineage>
        <taxon>Eukaryota</taxon>
        <taxon>Viridiplantae</taxon>
        <taxon>Streptophyta</taxon>
        <taxon>Embryophyta</taxon>
        <taxon>Tracheophyta</taxon>
        <taxon>Spermatophyta</taxon>
        <taxon>Magnoliopsida</taxon>
        <taxon>eudicotyledons</taxon>
        <taxon>Gunneridae</taxon>
        <taxon>Pentapetalae</taxon>
        <taxon>rosids</taxon>
        <taxon>fabids</taxon>
        <taxon>Fabales</taxon>
        <taxon>Fabaceae</taxon>
        <taxon>Papilionoideae</taxon>
        <taxon>50 kb inversion clade</taxon>
        <taxon>NPAAA clade</taxon>
        <taxon>indigoferoid/millettioid clade</taxon>
        <taxon>Phaseoleae</taxon>
        <taxon>Phaseolus</taxon>
    </lineage>
</organism>
<dbReference type="EMBL" id="CM002294">
    <property type="protein sequence ID" value="ESW14972.1"/>
    <property type="molecule type" value="Genomic_DNA"/>
</dbReference>
<reference evidence="3" key="1">
    <citation type="journal article" date="2014" name="Nat. Genet.">
        <title>A reference genome for common bean and genome-wide analysis of dual domestications.</title>
        <authorList>
            <person name="Schmutz J."/>
            <person name="McClean P.E."/>
            <person name="Mamidi S."/>
            <person name="Wu G.A."/>
            <person name="Cannon S.B."/>
            <person name="Grimwood J."/>
            <person name="Jenkins J."/>
            <person name="Shu S."/>
            <person name="Song Q."/>
            <person name="Chavarro C."/>
            <person name="Torres-Torres M."/>
            <person name="Geffroy V."/>
            <person name="Moghaddam S.M."/>
            <person name="Gao D."/>
            <person name="Abernathy B."/>
            <person name="Barry K."/>
            <person name="Blair M."/>
            <person name="Brick M.A."/>
            <person name="Chovatia M."/>
            <person name="Gepts P."/>
            <person name="Goodstein D.M."/>
            <person name="Gonzales M."/>
            <person name="Hellsten U."/>
            <person name="Hyten D.L."/>
            <person name="Jia G."/>
            <person name="Kelly J.D."/>
            <person name="Kudrna D."/>
            <person name="Lee R."/>
            <person name="Richard M.M."/>
            <person name="Miklas P.N."/>
            <person name="Osorno J.M."/>
            <person name="Rodrigues J."/>
            <person name="Thareau V."/>
            <person name="Urrea C.A."/>
            <person name="Wang M."/>
            <person name="Yu Y."/>
            <person name="Zhang M."/>
            <person name="Wing R.A."/>
            <person name="Cregan P.B."/>
            <person name="Rokhsar D.S."/>
            <person name="Jackson S.A."/>
        </authorList>
    </citation>
    <scope>NUCLEOTIDE SEQUENCE [LARGE SCALE GENOMIC DNA]</scope>
    <source>
        <strain evidence="3">cv. G19833</strain>
    </source>
</reference>